<keyword evidence="6" id="KW-0256">Endoplasmic reticulum</keyword>
<evidence type="ECO:0000256" key="16">
    <source>
        <dbReference type="ARBA" id="ARBA00057520"/>
    </source>
</evidence>
<feature type="domain" description="BZIP" evidence="19">
    <location>
        <begin position="222"/>
        <end position="285"/>
    </location>
</feature>
<evidence type="ECO:0000256" key="9">
    <source>
        <dbReference type="ARBA" id="ARBA00023015"/>
    </source>
</evidence>
<keyword evidence="21" id="KW-1185">Reference proteome</keyword>
<dbReference type="GO" id="GO:0000981">
    <property type="term" value="F:DNA-binding transcription factor activity, RNA polymerase II-specific"/>
    <property type="evidence" value="ECO:0007669"/>
    <property type="project" value="TreeGrafter"/>
</dbReference>
<evidence type="ECO:0000256" key="12">
    <source>
        <dbReference type="ARBA" id="ARBA00023159"/>
    </source>
</evidence>
<evidence type="ECO:0000256" key="15">
    <source>
        <dbReference type="ARBA" id="ARBA00023242"/>
    </source>
</evidence>
<keyword evidence="14" id="KW-0325">Glycoprotein</keyword>
<evidence type="ECO:0000256" key="8">
    <source>
        <dbReference type="ARBA" id="ARBA00022989"/>
    </source>
</evidence>
<comment type="function">
    <text evidence="16">Transcriptional activator. Binds the cAMP response element (CRE). Activates transcription through box-B element and CRE. Seems to function synergistically with atf6. Regulates FGF21 transcription.</text>
</comment>
<evidence type="ECO:0000313" key="20">
    <source>
        <dbReference type="Ensembl" id="ENSMMOP00000024076.1"/>
    </source>
</evidence>
<keyword evidence="7" id="KW-0735">Signal-anchor</keyword>
<feature type="compositionally biased region" description="Polar residues" evidence="18">
    <location>
        <begin position="340"/>
        <end position="350"/>
    </location>
</feature>
<evidence type="ECO:0000256" key="1">
    <source>
        <dbReference type="ARBA" id="ARBA00004648"/>
    </source>
</evidence>
<evidence type="ECO:0000256" key="6">
    <source>
        <dbReference type="ARBA" id="ARBA00022824"/>
    </source>
</evidence>
<evidence type="ECO:0000256" key="17">
    <source>
        <dbReference type="SAM" id="Coils"/>
    </source>
</evidence>
<keyword evidence="15" id="KW-0539">Nucleus</keyword>
<evidence type="ECO:0000256" key="14">
    <source>
        <dbReference type="ARBA" id="ARBA00023180"/>
    </source>
</evidence>
<evidence type="ECO:0000256" key="4">
    <source>
        <dbReference type="ARBA" id="ARBA00013878"/>
    </source>
</evidence>
<evidence type="ECO:0000256" key="18">
    <source>
        <dbReference type="SAM" id="MobiDB-lite"/>
    </source>
</evidence>
<feature type="coiled-coil region" evidence="17">
    <location>
        <begin position="247"/>
        <end position="288"/>
    </location>
</feature>
<dbReference type="PANTHER" id="PTHR45996:SF2">
    <property type="entry name" value="CYCLIC AMP-RESPONSIVE ELEMENT-BINDING PROTEIN 3-LIKE PROTEIN 4"/>
    <property type="match status" value="1"/>
</dbReference>
<comment type="similarity">
    <text evidence="2">Belongs to the bZIP family. ATF subfamily.</text>
</comment>
<reference evidence="20" key="1">
    <citation type="submission" date="2025-08" db="UniProtKB">
        <authorList>
            <consortium name="Ensembl"/>
        </authorList>
    </citation>
    <scope>IDENTIFICATION</scope>
</reference>
<comment type="subunit">
    <text evidence="3">Binds DNA as a dimer.</text>
</comment>
<keyword evidence="8" id="KW-1133">Transmembrane helix</keyword>
<evidence type="ECO:0000256" key="13">
    <source>
        <dbReference type="ARBA" id="ARBA00023163"/>
    </source>
</evidence>
<dbReference type="InterPro" id="IPR051381">
    <property type="entry name" value="CREB_ATF_subfamily"/>
</dbReference>
<feature type="region of interest" description="Disordered" evidence="18">
    <location>
        <begin position="58"/>
        <end position="109"/>
    </location>
</feature>
<dbReference type="Proteomes" id="UP000261620">
    <property type="component" value="Unplaced"/>
</dbReference>
<protein>
    <recommendedName>
        <fullName evidence="4">Cyclic AMP-responsive element-binding protein 3-like protein 4</fullName>
    </recommendedName>
</protein>
<dbReference type="InterPro" id="IPR046347">
    <property type="entry name" value="bZIP_sf"/>
</dbReference>
<reference evidence="20" key="2">
    <citation type="submission" date="2025-09" db="UniProtKB">
        <authorList>
            <consortium name="Ensembl"/>
        </authorList>
    </citation>
    <scope>IDENTIFICATION</scope>
</reference>
<keyword evidence="9" id="KW-0805">Transcription regulation</keyword>
<dbReference type="SMART" id="SM00338">
    <property type="entry name" value="BRLZ"/>
    <property type="match status" value="1"/>
</dbReference>
<dbReference type="PANTHER" id="PTHR45996">
    <property type="entry name" value="AGAP001464-PB"/>
    <property type="match status" value="1"/>
</dbReference>
<evidence type="ECO:0000256" key="10">
    <source>
        <dbReference type="ARBA" id="ARBA00023125"/>
    </source>
</evidence>
<feature type="compositionally biased region" description="Basic and acidic residues" evidence="18">
    <location>
        <begin position="415"/>
        <end position="428"/>
    </location>
</feature>
<dbReference type="Ensembl" id="ENSMMOT00000024478.1">
    <property type="protein sequence ID" value="ENSMMOP00000024076.1"/>
    <property type="gene ID" value="ENSMMOG00000018326.1"/>
</dbReference>
<sequence>MSIYVFICIVSIYVITTTTRPQHFLDFTFELHVALEDVALAASIQQVAVHMVKDKTPGTKKRRENVFTSQTLNDSEEEDVLQAVDPNEVFPRPPADPSSESDSGISEGPVTTATRQATLRAAPATVYQVVYDLSGLGAVKTEPGQENVISIELDEWSSQVLLSDSCVVSELPVLPAARLDGDPVRLGLYPELQLTEEEQKLLSQEGVSLPGNMPLTKAEERVLKRVRRKIRNKLSAQDSRRRRKEYIDGLEGRAAACSTQNKELQRTVEQLERRNMSLLAQLRQLQSLITQTASKGAQTSTCLLIILVSLGLLILPSFSPFSRSASADDDYRPTGVISRNILTDPSSSSQPTDEADPSPPPSELAPPGPSDGGAAVVLLESTGKLENTTREESQSGNSTAVGGGKSGLQATAVKGRCDPAKPAHADEM</sequence>
<dbReference type="STRING" id="94237.ENSMMOP00000024076"/>
<dbReference type="GO" id="GO:0005634">
    <property type="term" value="C:nucleus"/>
    <property type="evidence" value="ECO:0007669"/>
    <property type="project" value="TreeGrafter"/>
</dbReference>
<keyword evidence="10" id="KW-0238">DNA-binding</keyword>
<evidence type="ECO:0000259" key="19">
    <source>
        <dbReference type="PROSITE" id="PS50217"/>
    </source>
</evidence>
<evidence type="ECO:0000313" key="21">
    <source>
        <dbReference type="Proteomes" id="UP000261620"/>
    </source>
</evidence>
<evidence type="ECO:0000256" key="2">
    <source>
        <dbReference type="ARBA" id="ARBA00009050"/>
    </source>
</evidence>
<evidence type="ECO:0000256" key="7">
    <source>
        <dbReference type="ARBA" id="ARBA00022968"/>
    </source>
</evidence>
<dbReference type="GO" id="GO:0005789">
    <property type="term" value="C:endoplasmic reticulum membrane"/>
    <property type="evidence" value="ECO:0007669"/>
    <property type="project" value="UniProtKB-SubCell"/>
</dbReference>
<organism evidence="20 21">
    <name type="scientific">Mola mola</name>
    <name type="common">Ocean sunfish</name>
    <name type="synonym">Tetraodon mola</name>
    <dbReference type="NCBI Taxonomy" id="94237"/>
    <lineage>
        <taxon>Eukaryota</taxon>
        <taxon>Metazoa</taxon>
        <taxon>Chordata</taxon>
        <taxon>Craniata</taxon>
        <taxon>Vertebrata</taxon>
        <taxon>Euteleostomi</taxon>
        <taxon>Actinopterygii</taxon>
        <taxon>Neopterygii</taxon>
        <taxon>Teleostei</taxon>
        <taxon>Neoteleostei</taxon>
        <taxon>Acanthomorphata</taxon>
        <taxon>Eupercaria</taxon>
        <taxon>Tetraodontiformes</taxon>
        <taxon>Molidae</taxon>
        <taxon>Mola</taxon>
    </lineage>
</organism>
<keyword evidence="5" id="KW-0812">Transmembrane</keyword>
<keyword evidence="11" id="KW-0472">Membrane</keyword>
<dbReference type="CDD" id="cd14689">
    <property type="entry name" value="bZIP_CREB3"/>
    <property type="match status" value="1"/>
</dbReference>
<dbReference type="Pfam" id="PF00170">
    <property type="entry name" value="bZIP_1"/>
    <property type="match status" value="1"/>
</dbReference>
<name>A0A3Q3XK86_MOLML</name>
<dbReference type="FunFam" id="1.20.5.170:FF:000042">
    <property type="entry name" value="Cyclic AMP-responsive element-binding protein 3-like protein 3"/>
    <property type="match status" value="1"/>
</dbReference>
<keyword evidence="17" id="KW-0175">Coiled coil</keyword>
<keyword evidence="12" id="KW-0010">Activator</keyword>
<evidence type="ECO:0000256" key="11">
    <source>
        <dbReference type="ARBA" id="ARBA00023136"/>
    </source>
</evidence>
<dbReference type="PROSITE" id="PS50217">
    <property type="entry name" value="BZIP"/>
    <property type="match status" value="1"/>
</dbReference>
<keyword evidence="13" id="KW-0804">Transcription</keyword>
<evidence type="ECO:0000256" key="3">
    <source>
        <dbReference type="ARBA" id="ARBA00011195"/>
    </source>
</evidence>
<accession>A0A3Q3XK86</accession>
<comment type="subcellular location">
    <subcellularLocation>
        <location evidence="1">Endoplasmic reticulum membrane</location>
        <topology evidence="1">Single-pass type II membrane protein</topology>
    </subcellularLocation>
</comment>
<evidence type="ECO:0000256" key="5">
    <source>
        <dbReference type="ARBA" id="ARBA00022692"/>
    </source>
</evidence>
<feature type="region of interest" description="Disordered" evidence="18">
    <location>
        <begin position="324"/>
        <end position="428"/>
    </location>
</feature>
<feature type="compositionally biased region" description="Pro residues" evidence="18">
    <location>
        <begin position="357"/>
        <end position="369"/>
    </location>
</feature>
<dbReference type="Gene3D" id="1.20.5.170">
    <property type="match status" value="1"/>
</dbReference>
<dbReference type="GO" id="GO:0000978">
    <property type="term" value="F:RNA polymerase II cis-regulatory region sequence-specific DNA binding"/>
    <property type="evidence" value="ECO:0007669"/>
    <property type="project" value="TreeGrafter"/>
</dbReference>
<dbReference type="AlphaFoldDB" id="A0A3Q3XK86"/>
<dbReference type="SUPFAM" id="SSF57959">
    <property type="entry name" value="Leucine zipper domain"/>
    <property type="match status" value="1"/>
</dbReference>
<proteinExistence type="inferred from homology"/>
<dbReference type="InterPro" id="IPR004827">
    <property type="entry name" value="bZIP"/>
</dbReference>